<proteinExistence type="predicted"/>
<reference evidence="2" key="3">
    <citation type="submission" date="2018-05" db="EMBL/GenBank/DDBJ databases">
        <authorList>
            <person name="Lu D."/>
        </authorList>
    </citation>
    <scope>NUCLEOTIDE SEQUENCE [LARGE SCALE GENOMIC DNA]</scope>
    <source>
        <strain evidence="2">ZY111</strain>
    </source>
</reference>
<accession>A0A2U2X5T8</accession>
<dbReference type="AlphaFoldDB" id="A0A2U2X5T8"/>
<gene>
    <name evidence="1" type="ORF">DIS18_00965</name>
</gene>
<reference evidence="1 2" key="1">
    <citation type="submission" date="2018-05" db="EMBL/GenBank/DDBJ databases">
        <title>Algibacter marinivivus sp. nov., isolated from sample around a algae.</title>
        <authorList>
            <person name="Zhong X."/>
        </authorList>
    </citation>
    <scope>NUCLEOTIDE SEQUENCE [LARGE SCALE GENOMIC DNA]</scope>
    <source>
        <strain evidence="1 2">ZY111</strain>
    </source>
</reference>
<evidence type="ECO:0000313" key="2">
    <source>
        <dbReference type="Proteomes" id="UP000245375"/>
    </source>
</evidence>
<name>A0A2U2X5T8_9FLAO</name>
<dbReference type="EMBL" id="QFRI01000001">
    <property type="protein sequence ID" value="PWH83156.1"/>
    <property type="molecule type" value="Genomic_DNA"/>
</dbReference>
<evidence type="ECO:0000313" key="1">
    <source>
        <dbReference type="EMBL" id="PWH83156.1"/>
    </source>
</evidence>
<organism evidence="1 2">
    <name type="scientific">Algibacter marinivivus</name>
    <dbReference type="NCBI Taxonomy" id="2100723"/>
    <lineage>
        <taxon>Bacteria</taxon>
        <taxon>Pseudomonadati</taxon>
        <taxon>Bacteroidota</taxon>
        <taxon>Flavobacteriia</taxon>
        <taxon>Flavobacteriales</taxon>
        <taxon>Flavobacteriaceae</taxon>
        <taxon>Algibacter</taxon>
    </lineage>
</organism>
<dbReference type="OrthoDB" id="1449127at2"/>
<comment type="caution">
    <text evidence="1">The sequence shown here is derived from an EMBL/GenBank/DDBJ whole genome shotgun (WGS) entry which is preliminary data.</text>
</comment>
<sequence>MKKKIIFFILLLVVSISLYNYVYQDHRNIETELPEFKSTPEDIVNEFKLDALVSGKKYLNKTIELTGIVTELNNSDLTLNNTIFCQFTETQTAKLNSEVKIKGRCIGYDDLFEQVKLDQCSIIK</sequence>
<dbReference type="Pfam" id="PF12869">
    <property type="entry name" value="tRNA_anti-like"/>
    <property type="match status" value="1"/>
</dbReference>
<dbReference type="RefSeq" id="WP_109351180.1">
    <property type="nucleotide sequence ID" value="NZ_QFRI01000001.1"/>
</dbReference>
<dbReference type="Proteomes" id="UP000245375">
    <property type="component" value="Unassembled WGS sequence"/>
</dbReference>
<dbReference type="InterPro" id="IPR024422">
    <property type="entry name" value="Protein_unknown_function_OB"/>
</dbReference>
<evidence type="ECO:0008006" key="3">
    <source>
        <dbReference type="Google" id="ProtNLM"/>
    </source>
</evidence>
<keyword evidence="2" id="KW-1185">Reference proteome</keyword>
<reference evidence="2" key="2">
    <citation type="submission" date="2018-05" db="EMBL/GenBank/DDBJ databases">
        <title>Algibacter marinivivus sp. nov., isolated from sample around a algae.</title>
        <authorList>
            <person name="Lu D."/>
        </authorList>
    </citation>
    <scope>NUCLEOTIDE SEQUENCE [LARGE SCALE GENOMIC DNA]</scope>
    <source>
        <strain evidence="2">ZY111</strain>
    </source>
</reference>
<protein>
    <recommendedName>
        <fullName evidence="3">tRNA_anti-like</fullName>
    </recommendedName>
</protein>